<proteinExistence type="predicted"/>
<name>A0A1G2G6A3_9BACT</name>
<sequence>MKTLDLDALTTPNMLQFAHVEFEDRSDVQVFRIIKALHPEARRVIAVGGSAELLMNLTSHTPIVYVDANKREMQRVFAKISETLPRALEQITFICEEVVESIGRAFSIQPGDVVLFLRSLHHLDDPSAVLAKIKSHLLDGWIVIADSSLELMTAWQTRSEAHTQDSACIQNMSAMGIVDEISVRRFLAKNRLGLAYLFYNPPCPCGELFCSQQTFGWFSAHPVPQE</sequence>
<dbReference type="Gene3D" id="3.40.50.150">
    <property type="entry name" value="Vaccinia Virus protein VP39"/>
    <property type="match status" value="1"/>
</dbReference>
<organism evidence="1 2">
    <name type="scientific">Candidatus Ryanbacteria bacterium RIFCSPHIGHO2_01_FULL_48_27</name>
    <dbReference type="NCBI Taxonomy" id="1802115"/>
    <lineage>
        <taxon>Bacteria</taxon>
        <taxon>Candidatus Ryaniibacteriota</taxon>
    </lineage>
</organism>
<dbReference type="EMBL" id="MHNL01000005">
    <property type="protein sequence ID" value="OGZ45723.1"/>
    <property type="molecule type" value="Genomic_DNA"/>
</dbReference>
<gene>
    <name evidence="1" type="ORF">A2756_02335</name>
</gene>
<dbReference type="Proteomes" id="UP000177785">
    <property type="component" value="Unassembled WGS sequence"/>
</dbReference>
<comment type="caution">
    <text evidence="1">The sequence shown here is derived from an EMBL/GenBank/DDBJ whole genome shotgun (WGS) entry which is preliminary data.</text>
</comment>
<reference evidence="1 2" key="1">
    <citation type="journal article" date="2016" name="Nat. Commun.">
        <title>Thousands of microbial genomes shed light on interconnected biogeochemical processes in an aquifer system.</title>
        <authorList>
            <person name="Anantharaman K."/>
            <person name="Brown C.T."/>
            <person name="Hug L.A."/>
            <person name="Sharon I."/>
            <person name="Castelle C.J."/>
            <person name="Probst A.J."/>
            <person name="Thomas B.C."/>
            <person name="Singh A."/>
            <person name="Wilkins M.J."/>
            <person name="Karaoz U."/>
            <person name="Brodie E.L."/>
            <person name="Williams K.H."/>
            <person name="Hubbard S.S."/>
            <person name="Banfield J.F."/>
        </authorList>
    </citation>
    <scope>NUCLEOTIDE SEQUENCE [LARGE SCALE GENOMIC DNA]</scope>
</reference>
<dbReference type="SUPFAM" id="SSF53335">
    <property type="entry name" value="S-adenosyl-L-methionine-dependent methyltransferases"/>
    <property type="match status" value="1"/>
</dbReference>
<accession>A0A1G2G6A3</accession>
<evidence type="ECO:0000313" key="1">
    <source>
        <dbReference type="EMBL" id="OGZ45723.1"/>
    </source>
</evidence>
<dbReference type="AlphaFoldDB" id="A0A1G2G6A3"/>
<protein>
    <recommendedName>
        <fullName evidence="3">Methyltransferase domain-containing protein</fullName>
    </recommendedName>
</protein>
<dbReference type="InterPro" id="IPR029063">
    <property type="entry name" value="SAM-dependent_MTases_sf"/>
</dbReference>
<evidence type="ECO:0008006" key="3">
    <source>
        <dbReference type="Google" id="ProtNLM"/>
    </source>
</evidence>
<evidence type="ECO:0000313" key="2">
    <source>
        <dbReference type="Proteomes" id="UP000177785"/>
    </source>
</evidence>